<dbReference type="EMBL" id="MCOG01000180">
    <property type="protein sequence ID" value="ORY29395.1"/>
    <property type="molecule type" value="Genomic_DNA"/>
</dbReference>
<keyword evidence="2" id="KW-1185">Reference proteome</keyword>
<gene>
    <name evidence="1" type="ORF">LY90DRAFT_512883</name>
</gene>
<dbReference type="AlphaFoldDB" id="A0A1Y2B5L6"/>
<reference evidence="1 2" key="1">
    <citation type="submission" date="2016-08" db="EMBL/GenBank/DDBJ databases">
        <title>A Parts List for Fungal Cellulosomes Revealed by Comparative Genomics.</title>
        <authorList>
            <consortium name="DOE Joint Genome Institute"/>
            <person name="Haitjema C.H."/>
            <person name="Gilmore S.P."/>
            <person name="Henske J.K."/>
            <person name="Solomon K.V."/>
            <person name="De Groot R."/>
            <person name="Kuo A."/>
            <person name="Mondo S.J."/>
            <person name="Salamov A.A."/>
            <person name="Labutti K."/>
            <person name="Zhao Z."/>
            <person name="Chiniquy J."/>
            <person name="Barry K."/>
            <person name="Brewer H.M."/>
            <person name="Purvine S.O."/>
            <person name="Wright A.T."/>
            <person name="Boxma B."/>
            <person name="Van Alen T."/>
            <person name="Hackstein J.H."/>
            <person name="Baker S.E."/>
            <person name="Grigoriev I.V."/>
            <person name="O'Malley M.A."/>
        </authorList>
    </citation>
    <scope>NUCLEOTIDE SEQUENCE [LARGE SCALE GENOMIC DNA]</scope>
    <source>
        <strain evidence="1 2">G1</strain>
    </source>
</reference>
<dbReference type="Proteomes" id="UP000193920">
    <property type="component" value="Unassembled WGS sequence"/>
</dbReference>
<accession>A0A1Y2B5L6</accession>
<proteinExistence type="predicted"/>
<evidence type="ECO:0000313" key="1">
    <source>
        <dbReference type="EMBL" id="ORY29395.1"/>
    </source>
</evidence>
<protein>
    <submittedName>
        <fullName evidence="1">Uncharacterized protein</fullName>
    </submittedName>
</protein>
<comment type="caution">
    <text evidence="1">The sequence shown here is derived from an EMBL/GenBank/DDBJ whole genome shotgun (WGS) entry which is preliminary data.</text>
</comment>
<name>A0A1Y2B5L6_9FUNG</name>
<evidence type="ECO:0000313" key="2">
    <source>
        <dbReference type="Proteomes" id="UP000193920"/>
    </source>
</evidence>
<organism evidence="1 2">
    <name type="scientific">Neocallimastix californiae</name>
    <dbReference type="NCBI Taxonomy" id="1754190"/>
    <lineage>
        <taxon>Eukaryota</taxon>
        <taxon>Fungi</taxon>
        <taxon>Fungi incertae sedis</taxon>
        <taxon>Chytridiomycota</taxon>
        <taxon>Chytridiomycota incertae sedis</taxon>
        <taxon>Neocallimastigomycetes</taxon>
        <taxon>Neocallimastigales</taxon>
        <taxon>Neocallimastigaceae</taxon>
        <taxon>Neocallimastix</taxon>
    </lineage>
</organism>
<sequence>MRLTRCRLRQLRFLLFFEIFFIGKLSIDDRVSFYYLTLSLQNECNSISIKFQHSLFKFFRINSIFGIKGNLTSSAVVEDLVDCSTAMSDWNEGSPTPCTGSTIASCCIEGNKLYKINSEDTTCGGEETLSAGIHVINKAGTNSGELTLGSGDYTDNLSNILLYICDSDTCTRTYGYIKDGTNYYSILLDGNTKLVDAAAITTTPSSATDCGSNIVYLCLKKDFSIAFPGTGITSANYLMDKVDTVTSDDETHNVKVVMTTAENVVAFNNLYESGKDNDDNKLEECYDSTTGEIMASNDNICNGAECDPYYKCTEGLCELSTETAIPRSLEDEVKPKCVTEEAVAGNKCEGHLAAGYYYYSVADTNIGAEATTLYTCPGDGYCEKVDRPIGYYVNALTTDASDAYLACSRGGTEGSYTYSCATTSNNNGSSCSAAGLYTNTNLFLCLGNTGAAGIQLADSSSYLVSVASDFLGIEKAANFVVIKVDASKNITVQQYKDNGESEDGVRYKYTDNTDGTNKIITRDSKDAICNENISKMSEFKRNFAANHDTTDDSIIGKDYVEYFEAVTRKAN</sequence>